<protein>
    <submittedName>
        <fullName evidence="1">Uncharacterized protein</fullName>
    </submittedName>
</protein>
<gene>
    <name evidence="1" type="primary">18</name>
    <name evidence="1" type="ORF">SEA_TINYTIMOTHY_18</name>
</gene>
<keyword evidence="2" id="KW-1185">Reference proteome</keyword>
<evidence type="ECO:0000313" key="2">
    <source>
        <dbReference type="Proteomes" id="UP000318861"/>
    </source>
</evidence>
<sequence>MRLIISTTSRQQTKMARARDRRRAAREHKQHHLNIAEAMRAEAKRIQDIMDREPDMPESAIEEGKAIVLKLNIDAIAEENSSCMDEH</sequence>
<proteinExistence type="predicted"/>
<organism evidence="1 2">
    <name type="scientific">Microbacterium phage TinyTimothy</name>
    <dbReference type="NCBI Taxonomy" id="2583039"/>
    <lineage>
        <taxon>Viruses</taxon>
        <taxon>Duplodnaviria</taxon>
        <taxon>Heunggongvirae</taxon>
        <taxon>Uroviricota</taxon>
        <taxon>Caudoviricetes</taxon>
        <taxon>Eekayvirinae</taxon>
        <taxon>Tinytimothyvirus</taxon>
        <taxon>Tinytimothyvirus tinytimothy</taxon>
    </lineage>
</organism>
<evidence type="ECO:0000313" key="1">
    <source>
        <dbReference type="EMBL" id="QDF16971.1"/>
    </source>
</evidence>
<dbReference type="RefSeq" id="YP_009847646.1">
    <property type="nucleotide sequence ID" value="NC_048777.1"/>
</dbReference>
<reference evidence="1 2" key="1">
    <citation type="submission" date="2019-05" db="EMBL/GenBank/DDBJ databases">
        <authorList>
            <person name="Baumgardner C.A."/>
            <person name="Folse N.B."/>
            <person name="Neri L.M."/>
            <person name="Renaud V.D."/>
            <person name="Wallen J.R."/>
            <person name="Bintz B.J."/>
            <person name="Gainey M.D."/>
            <person name="Garlena R.A."/>
            <person name="Russell D.A."/>
            <person name="Pope W.H."/>
            <person name="Jacobs-Sera D."/>
            <person name="Hatfull G.F."/>
        </authorList>
    </citation>
    <scope>NUCLEOTIDE SEQUENCE [LARGE SCALE GENOMIC DNA]</scope>
</reference>
<dbReference type="GeneID" id="55618043"/>
<name>A0A4Y6EI16_9CAUD</name>
<dbReference type="Proteomes" id="UP000318861">
    <property type="component" value="Segment"/>
</dbReference>
<accession>A0A4Y6EI16</accession>
<dbReference type="EMBL" id="MK878904">
    <property type="protein sequence ID" value="QDF16971.1"/>
    <property type="molecule type" value="Genomic_DNA"/>
</dbReference>
<dbReference type="KEGG" id="vg:55618043"/>